<reference evidence="3" key="1">
    <citation type="submission" date="2020-10" db="EMBL/GenBank/DDBJ databases">
        <authorList>
            <person name="Gilroy R."/>
        </authorList>
    </citation>
    <scope>NUCLEOTIDE SEQUENCE</scope>
    <source>
        <strain evidence="3">CHK197-8231</strain>
    </source>
</reference>
<protein>
    <submittedName>
        <fullName evidence="3">Spore maturation protein</fullName>
    </submittedName>
</protein>
<dbReference type="InterPro" id="IPR011642">
    <property type="entry name" value="Gate_dom"/>
</dbReference>
<evidence type="ECO:0000313" key="4">
    <source>
        <dbReference type="Proteomes" id="UP000824087"/>
    </source>
</evidence>
<dbReference type="PANTHER" id="PTHR35793">
    <property type="entry name" value="INNER MEMBRANE PROTEIN YJIG"/>
    <property type="match status" value="1"/>
</dbReference>
<proteinExistence type="predicted"/>
<keyword evidence="1" id="KW-0472">Membrane</keyword>
<gene>
    <name evidence="3" type="ORF">IAD49_00810</name>
</gene>
<keyword evidence="1" id="KW-1133">Transmembrane helix</keyword>
<feature type="transmembrane region" description="Helical" evidence="1">
    <location>
        <begin position="149"/>
        <end position="172"/>
    </location>
</feature>
<organism evidence="3 4">
    <name type="scientific">Candidatus Fimihabitans intestinipullorum</name>
    <dbReference type="NCBI Taxonomy" id="2840820"/>
    <lineage>
        <taxon>Bacteria</taxon>
        <taxon>Bacillati</taxon>
        <taxon>Mycoplasmatota</taxon>
        <taxon>Mycoplasmatota incertae sedis</taxon>
        <taxon>Candidatus Fimihabitans</taxon>
    </lineage>
</organism>
<dbReference type="PANTHER" id="PTHR35793:SF2">
    <property type="entry name" value="INNER MEMBRANE PROTEIN YJIG"/>
    <property type="match status" value="1"/>
</dbReference>
<dbReference type="GO" id="GO:0005886">
    <property type="term" value="C:plasma membrane"/>
    <property type="evidence" value="ECO:0007669"/>
    <property type="project" value="TreeGrafter"/>
</dbReference>
<evidence type="ECO:0000259" key="2">
    <source>
        <dbReference type="Pfam" id="PF07670"/>
    </source>
</evidence>
<feature type="transmembrane region" description="Helical" evidence="1">
    <location>
        <begin position="120"/>
        <end position="142"/>
    </location>
</feature>
<dbReference type="EMBL" id="DVML01000007">
    <property type="protein sequence ID" value="HIU22099.1"/>
    <property type="molecule type" value="Genomic_DNA"/>
</dbReference>
<comment type="caution">
    <text evidence="3">The sequence shown here is derived from an EMBL/GenBank/DDBJ whole genome shotgun (WGS) entry which is preliminary data.</text>
</comment>
<dbReference type="Proteomes" id="UP000824087">
    <property type="component" value="Unassembled WGS sequence"/>
</dbReference>
<evidence type="ECO:0000256" key="1">
    <source>
        <dbReference type="SAM" id="Phobius"/>
    </source>
</evidence>
<dbReference type="AlphaFoldDB" id="A0A9D1HT89"/>
<evidence type="ECO:0000313" key="3">
    <source>
        <dbReference type="EMBL" id="HIU22099.1"/>
    </source>
</evidence>
<dbReference type="InterPro" id="IPR052549">
    <property type="entry name" value="SpmB"/>
</dbReference>
<reference evidence="3" key="2">
    <citation type="journal article" date="2021" name="PeerJ">
        <title>Extensive microbial diversity within the chicken gut microbiome revealed by metagenomics and culture.</title>
        <authorList>
            <person name="Gilroy R."/>
            <person name="Ravi A."/>
            <person name="Getino M."/>
            <person name="Pursley I."/>
            <person name="Horton D.L."/>
            <person name="Alikhan N.F."/>
            <person name="Baker D."/>
            <person name="Gharbi K."/>
            <person name="Hall N."/>
            <person name="Watson M."/>
            <person name="Adriaenssens E.M."/>
            <person name="Foster-Nyarko E."/>
            <person name="Jarju S."/>
            <person name="Secka A."/>
            <person name="Antonio M."/>
            <person name="Oren A."/>
            <person name="Chaudhuri R.R."/>
            <person name="La Ragione R."/>
            <person name="Hildebrand F."/>
            <person name="Pallen M.J."/>
        </authorList>
    </citation>
    <scope>NUCLEOTIDE SEQUENCE</scope>
    <source>
        <strain evidence="3">CHK197-8231</strain>
    </source>
</reference>
<sequence>MISAISNMLIPCLVCGIILYGVRHKVDVYDAFIEGAKESFPMIKSMFPTFLGMIFGINLFLNSGILEFLLNFLNPFLEFLKIPLDIVPMAVLRPISGSSTLAILNYIFEVSGPDSFIGRLASIIQGSTDTTFYIITLYFGCVGIKKIKYALWAGLFADLIGITASLIIVQLLF</sequence>
<feature type="transmembrane region" description="Helical" evidence="1">
    <location>
        <begin position="90"/>
        <end position="108"/>
    </location>
</feature>
<keyword evidence="1" id="KW-0812">Transmembrane</keyword>
<accession>A0A9D1HT89</accession>
<feature type="domain" description="Nucleoside transporter/FeoB GTPase Gate" evidence="2">
    <location>
        <begin position="44"/>
        <end position="145"/>
    </location>
</feature>
<feature type="transmembrane region" description="Helical" evidence="1">
    <location>
        <begin position="47"/>
        <end position="70"/>
    </location>
</feature>
<dbReference type="Pfam" id="PF07670">
    <property type="entry name" value="Gate"/>
    <property type="match status" value="1"/>
</dbReference>
<name>A0A9D1HT89_9BACT</name>